<dbReference type="STRING" id="477690.SAMN05216474_1416"/>
<accession>A0A1I6ZJK4</accession>
<evidence type="ECO:0000313" key="1">
    <source>
        <dbReference type="EMBL" id="SFT62874.1"/>
    </source>
</evidence>
<proteinExistence type="predicted"/>
<dbReference type="SUPFAM" id="SSF53383">
    <property type="entry name" value="PLP-dependent transferases"/>
    <property type="match status" value="1"/>
</dbReference>
<dbReference type="Gene3D" id="3.40.640.10">
    <property type="entry name" value="Type I PLP-dependent aspartate aminotransferase-like (Major domain)"/>
    <property type="match status" value="1"/>
</dbReference>
<dbReference type="AlphaFoldDB" id="A0A1I6ZJK4"/>
<evidence type="ECO:0000313" key="2">
    <source>
        <dbReference type="Proteomes" id="UP000236454"/>
    </source>
</evidence>
<dbReference type="InterPro" id="IPR015424">
    <property type="entry name" value="PyrdxlP-dep_Trfase"/>
</dbReference>
<dbReference type="Proteomes" id="UP000236454">
    <property type="component" value="Unassembled WGS sequence"/>
</dbReference>
<dbReference type="RefSeq" id="WP_090247665.1">
    <property type="nucleotide sequence ID" value="NZ_FPAS01000002.1"/>
</dbReference>
<reference evidence="1 2" key="1">
    <citation type="submission" date="2016-10" db="EMBL/GenBank/DDBJ databases">
        <authorList>
            <person name="de Groot N.N."/>
        </authorList>
    </citation>
    <scope>NUCLEOTIDE SEQUENCE [LARGE SCALE GENOMIC DNA]</scope>
    <source>
        <strain evidence="1 2">CGMCC 1.7005</strain>
    </source>
</reference>
<dbReference type="InterPro" id="IPR015421">
    <property type="entry name" value="PyrdxlP-dep_Trfase_major"/>
</dbReference>
<organism evidence="1 2">
    <name type="scientific">Lishizhenia tianjinensis</name>
    <dbReference type="NCBI Taxonomy" id="477690"/>
    <lineage>
        <taxon>Bacteria</taxon>
        <taxon>Pseudomonadati</taxon>
        <taxon>Bacteroidota</taxon>
        <taxon>Flavobacteriia</taxon>
        <taxon>Flavobacteriales</taxon>
        <taxon>Crocinitomicaceae</taxon>
        <taxon>Lishizhenia</taxon>
    </lineage>
</organism>
<sequence length="324" mass="38185">MKAIGGYFELELSNNKEYHSNAICLNSGRNAFEYILRAKEYKKVYLPYYTCEVMLEPIEKLNIEIEFYSINEKFTPIFDFTQLGKTDVFVYTNYFGICDKQVLKLSKEVDNLIVDNSQAFYSIPLPNIDTFYSPRKFFGLADGAYLFTDKKLNLNIKQDISMHRVQHLLGRIEKGAEEYYKFFQENDNKLKNQPIKRMSELTKRMLKSIDYDDVAYKRRTNFKTIHNILKEFNNLTFNLENTSVPMVYPFWISNGSELKKVLINNKVFTSTYWENVKDWTSSGTLEYEFTENVLFIPIDQRYNEKDLLLIVDLLGLEKGRITSA</sequence>
<evidence type="ECO:0008006" key="3">
    <source>
        <dbReference type="Google" id="ProtNLM"/>
    </source>
</evidence>
<keyword evidence="2" id="KW-1185">Reference proteome</keyword>
<protein>
    <recommendedName>
        <fullName evidence="3">dTDP-4-amino-4,6-dideoxygalactose transaminase</fullName>
    </recommendedName>
</protein>
<dbReference type="EMBL" id="FPAS01000002">
    <property type="protein sequence ID" value="SFT62874.1"/>
    <property type="molecule type" value="Genomic_DNA"/>
</dbReference>
<gene>
    <name evidence="1" type="ORF">SAMN05216474_1416</name>
</gene>
<dbReference type="OrthoDB" id="8955051at2"/>
<name>A0A1I6ZJK4_9FLAO</name>